<proteinExistence type="inferred from homology"/>
<reference evidence="3" key="1">
    <citation type="submission" date="2019-11" db="EMBL/GenBank/DDBJ databases">
        <authorList>
            <person name="Feng L."/>
        </authorList>
    </citation>
    <scope>NUCLEOTIDE SEQUENCE</scope>
    <source>
        <strain evidence="3">ElimosumLFYP34</strain>
    </source>
</reference>
<protein>
    <submittedName>
        <fullName evidence="3">dTDP-4-oxo-6-deoxy-D-allose reductase</fullName>
        <ecNumber evidence="3">1.1.1.364</ecNumber>
    </submittedName>
</protein>
<evidence type="ECO:0000259" key="2">
    <source>
        <dbReference type="Pfam" id="PF01370"/>
    </source>
</evidence>
<dbReference type="InterPro" id="IPR036291">
    <property type="entry name" value="NAD(P)-bd_dom_sf"/>
</dbReference>
<dbReference type="EC" id="1.1.1.364" evidence="3"/>
<name>A0A6N3H840_EUBLI</name>
<gene>
    <name evidence="3" type="primary">gerKI</name>
    <name evidence="3" type="ORF">ELLFYP34_01035</name>
</gene>
<comment type="similarity">
    <text evidence="1">Belongs to the NAD(P)-dependent epimerase/dehydratase family.</text>
</comment>
<keyword evidence="3" id="KW-0560">Oxidoreductase</keyword>
<dbReference type="Pfam" id="PF01370">
    <property type="entry name" value="Epimerase"/>
    <property type="match status" value="1"/>
</dbReference>
<dbReference type="PANTHER" id="PTHR43000">
    <property type="entry name" value="DTDP-D-GLUCOSE 4,6-DEHYDRATASE-RELATED"/>
    <property type="match status" value="1"/>
</dbReference>
<dbReference type="InterPro" id="IPR001509">
    <property type="entry name" value="Epimerase_deHydtase"/>
</dbReference>
<organism evidence="3">
    <name type="scientific">Eubacterium limosum</name>
    <dbReference type="NCBI Taxonomy" id="1736"/>
    <lineage>
        <taxon>Bacteria</taxon>
        <taxon>Bacillati</taxon>
        <taxon>Bacillota</taxon>
        <taxon>Clostridia</taxon>
        <taxon>Eubacteriales</taxon>
        <taxon>Eubacteriaceae</taxon>
        <taxon>Eubacterium</taxon>
    </lineage>
</organism>
<evidence type="ECO:0000256" key="1">
    <source>
        <dbReference type="ARBA" id="ARBA00007637"/>
    </source>
</evidence>
<evidence type="ECO:0000313" key="3">
    <source>
        <dbReference type="EMBL" id="VYU73074.1"/>
    </source>
</evidence>
<accession>A0A6N3H840</accession>
<sequence length="307" mass="34857">MKNVIVTGANGFVGSHLVRALDEKHVHVFAVVKDENENIDTIQTLENVEIVYCDLFSLDTLKEKIRVEDQIDAFYHLAWAGTSGDARANYELQLKNAKAACDAVRLAKAMGIGKFIFAGSIMEYECEQYIPKDLSRPVLGNIYSTGKVAAHYMAKTLAYNIGLDFEAMIISNIYGPGEVSARLINTTLSRMLRGEKTRFTEGVQLYDFIYITDAVNAMILIGEKGQAYKNYYIGNREQKPLKQFIIQMRDCIDPSLELGFGEIPFNGPMLTYKEFNTQALYDEFDFEPKVSFQEGIQKTIKWLRERE</sequence>
<dbReference type="Gene3D" id="3.40.50.720">
    <property type="entry name" value="NAD(P)-binding Rossmann-like Domain"/>
    <property type="match status" value="1"/>
</dbReference>
<dbReference type="GO" id="GO:0016491">
    <property type="term" value="F:oxidoreductase activity"/>
    <property type="evidence" value="ECO:0007669"/>
    <property type="project" value="UniProtKB-KW"/>
</dbReference>
<dbReference type="SUPFAM" id="SSF51735">
    <property type="entry name" value="NAD(P)-binding Rossmann-fold domains"/>
    <property type="match status" value="1"/>
</dbReference>
<dbReference type="AlphaFoldDB" id="A0A6N3H840"/>
<dbReference type="EMBL" id="CACRTR010000023">
    <property type="protein sequence ID" value="VYU73074.1"/>
    <property type="molecule type" value="Genomic_DNA"/>
</dbReference>
<feature type="domain" description="NAD-dependent epimerase/dehydratase" evidence="2">
    <location>
        <begin position="4"/>
        <end position="234"/>
    </location>
</feature>